<evidence type="ECO:0000313" key="3">
    <source>
        <dbReference type="EMBL" id="MDX8482362.1"/>
    </source>
</evidence>
<proteinExistence type="predicted"/>
<dbReference type="Proteomes" id="UP001287059">
    <property type="component" value="Unassembled WGS sequence"/>
</dbReference>
<feature type="transmembrane region" description="Helical" evidence="2">
    <location>
        <begin position="389"/>
        <end position="413"/>
    </location>
</feature>
<dbReference type="Gene3D" id="3.30.2090.10">
    <property type="entry name" value="Multidrug efflux transporter AcrB TolC docking domain, DN and DC subdomains"/>
    <property type="match status" value="2"/>
</dbReference>
<feature type="transmembrane region" description="Helical" evidence="2">
    <location>
        <begin position="344"/>
        <end position="377"/>
    </location>
</feature>
<feature type="transmembrane region" description="Helical" evidence="2">
    <location>
        <begin position="465"/>
        <end position="492"/>
    </location>
</feature>
<keyword evidence="2" id="KW-1133">Transmembrane helix</keyword>
<dbReference type="RefSeq" id="WP_320290459.1">
    <property type="nucleotide sequence ID" value="NZ_JAVIIW010000048.1"/>
</dbReference>
<feature type="transmembrane region" description="Helical" evidence="2">
    <location>
        <begin position="434"/>
        <end position="453"/>
    </location>
</feature>
<evidence type="ECO:0000256" key="1">
    <source>
        <dbReference type="SAM" id="MobiDB-lite"/>
    </source>
</evidence>
<keyword evidence="2" id="KW-0472">Membrane</keyword>
<reference evidence="3 4" key="1">
    <citation type="submission" date="2023-08" db="EMBL/GenBank/DDBJ databases">
        <title>Implementing the SeqCode for naming new Mesorhizobium species isolated from Vachellia karroo root nodules.</title>
        <authorList>
            <person name="Van Lill M."/>
        </authorList>
    </citation>
    <scope>NUCLEOTIDE SEQUENCE [LARGE SCALE GENOMIC DNA]</scope>
    <source>
        <strain evidence="3 4">VK24D</strain>
    </source>
</reference>
<dbReference type="Gene3D" id="3.30.70.1320">
    <property type="entry name" value="Multidrug efflux transporter AcrB pore domain like"/>
    <property type="match status" value="1"/>
</dbReference>
<feature type="region of interest" description="Disordered" evidence="1">
    <location>
        <begin position="1020"/>
        <end position="1042"/>
    </location>
</feature>
<accession>A0ABU4Y8Z4</accession>
<dbReference type="Pfam" id="PF00873">
    <property type="entry name" value="ACR_tran"/>
    <property type="match status" value="1"/>
</dbReference>
<dbReference type="InterPro" id="IPR027463">
    <property type="entry name" value="AcrB_DN_DC_subdom"/>
</dbReference>
<sequence length="1042" mass="111975">MTSFNLSEWALRHRSFIVYLMIAAALAGLYAYRGLGREEDPPFTIKTMVVKTMWPGASTSDTVEQITDRIEKKLEELPDLDYVKSYTKPGESVVFVNLKDTVAADQVQPLWYQVRKKLDDIKPTLPSGVQGPFYNDEFGDTYSLIYALTSDSLSHRELKDLASSLRAGLLTVKDVAKVDLIGQEDEKIYLEFSTQKVAALGLDVGTLSQALQAQNALTPSGTVDAGPERIAIRVSGSFTSEESLKAINFYANGHYFRLGDVAEVKRAYSDPPQPMFRFNGKPAVGIAISMTSGGDALALGENVKEKMHEMEAELPLGAELGLVADQSHVVEESVGEFTKSLGEAIAIVLAVSLLALGWRPGVVVAVAIPLVLAITFVTMEYFGISLQRISLGALIIALGLLVDDAMIAVEMMISRMEEGHDKISAATYAYTSTAFPMLTGTLVTIAGFVPVGFAKSGPGEYCFSLFAVVAIALVVSWVVAVLFTPLTGVALLPDRIKGHGSHQPSRIARGFQALLEMAMRAKWLVLSATAGLFALSVVAMGFVGQEFFPKSDRPEVMLDLTLPRTASIKSTDAVVERVEKLLAADPNIDHWSFYVGQGAVRFYLPLDAQLANDFFAQAVVVTKGHAVRQAVIDRLEKELATGFDDVMARVTPLELGPPVGWPLKFRVSGPDPDKTRRLAQQFAQVLGSDAAVRNINYDWNEPAKVIKVDVDQDRARALGISSQQLSETINAVLSGSKITQMRDDTYLVDIVARAVDSERASIDTLRGLTISASGGRRVPLEQVAKLSYQTEPPLIWRRGRLPTVTVQADVAPGNNATSVTRRLENAISAFKAELPARYSVEQGGVIEDSAKAQASIFVVFPLMLFIMATVLMIQLMSFQRLVLVLLTAPLALIGVAGALLLSGAPMGFVAILGVMSLIGMVIRNSVILIAQIDQHIAAGEEPWAAVISATTHRLRPILLTAAAAILGMIPIAPTVFWGPMAYAVMGGLMVATVLTLVFLPTLYVTRFGIKAPAGQPAATSANASPAGLSEGDAVPDLAGAPA</sequence>
<dbReference type="SUPFAM" id="SSF82693">
    <property type="entry name" value="Multidrug efflux transporter AcrB pore domain, PN1, PN2, PC1 and PC2 subdomains"/>
    <property type="match status" value="3"/>
</dbReference>
<dbReference type="InterPro" id="IPR001036">
    <property type="entry name" value="Acrflvin-R"/>
</dbReference>
<evidence type="ECO:0000256" key="2">
    <source>
        <dbReference type="SAM" id="Phobius"/>
    </source>
</evidence>
<feature type="transmembrane region" description="Helical" evidence="2">
    <location>
        <begin position="957"/>
        <end position="976"/>
    </location>
</feature>
<comment type="caution">
    <text evidence="3">The sequence shown here is derived from an EMBL/GenBank/DDBJ whole genome shotgun (WGS) entry which is preliminary data.</text>
</comment>
<dbReference type="SUPFAM" id="SSF82866">
    <property type="entry name" value="Multidrug efflux transporter AcrB transmembrane domain"/>
    <property type="match status" value="2"/>
</dbReference>
<keyword evidence="4" id="KW-1185">Reference proteome</keyword>
<dbReference type="PANTHER" id="PTHR32063">
    <property type="match status" value="1"/>
</dbReference>
<feature type="transmembrane region" description="Helical" evidence="2">
    <location>
        <begin position="523"/>
        <end position="543"/>
    </location>
</feature>
<dbReference type="EMBL" id="JAVIIW010000048">
    <property type="protein sequence ID" value="MDX8482362.1"/>
    <property type="molecule type" value="Genomic_DNA"/>
</dbReference>
<feature type="transmembrane region" description="Helical" evidence="2">
    <location>
        <begin position="16"/>
        <end position="32"/>
    </location>
</feature>
<keyword evidence="2" id="KW-0812">Transmembrane</keyword>
<dbReference type="Gene3D" id="3.30.70.1440">
    <property type="entry name" value="Multidrug efflux transporter AcrB pore domain"/>
    <property type="match status" value="1"/>
</dbReference>
<name>A0ABU4Y8Z4_9HYPH</name>
<evidence type="ECO:0000313" key="4">
    <source>
        <dbReference type="Proteomes" id="UP001287059"/>
    </source>
</evidence>
<feature type="transmembrane region" description="Helical" evidence="2">
    <location>
        <begin position="854"/>
        <end position="874"/>
    </location>
</feature>
<organism evidence="3 4">
    <name type="scientific">Mesorhizobium album</name>
    <dbReference type="NCBI Taxonomy" id="3072314"/>
    <lineage>
        <taxon>Bacteria</taxon>
        <taxon>Pseudomonadati</taxon>
        <taxon>Pseudomonadota</taxon>
        <taxon>Alphaproteobacteria</taxon>
        <taxon>Hyphomicrobiales</taxon>
        <taxon>Phyllobacteriaceae</taxon>
        <taxon>Mesorhizobium</taxon>
    </lineage>
</organism>
<feature type="transmembrane region" description="Helical" evidence="2">
    <location>
        <begin position="982"/>
        <end position="1004"/>
    </location>
</feature>
<protein>
    <submittedName>
        <fullName evidence="3">Efflux RND transporter permease subunit</fullName>
    </submittedName>
</protein>
<dbReference type="SUPFAM" id="SSF82714">
    <property type="entry name" value="Multidrug efflux transporter AcrB TolC docking domain, DN and DC subdomains"/>
    <property type="match status" value="2"/>
</dbReference>
<dbReference type="PRINTS" id="PR00702">
    <property type="entry name" value="ACRIFLAVINRP"/>
</dbReference>
<dbReference type="Gene3D" id="1.20.1640.10">
    <property type="entry name" value="Multidrug efflux transporter AcrB transmembrane domain"/>
    <property type="match status" value="2"/>
</dbReference>
<gene>
    <name evidence="3" type="ORF">RFN28_28460</name>
</gene>
<dbReference type="PANTHER" id="PTHR32063:SF64">
    <property type="entry name" value="ACRB_ACRD_ACRF FAMILY PROTEIN"/>
    <property type="match status" value="1"/>
</dbReference>
<dbReference type="Gene3D" id="3.30.70.1430">
    <property type="entry name" value="Multidrug efflux transporter AcrB pore domain"/>
    <property type="match status" value="2"/>
</dbReference>